<keyword evidence="1" id="KW-0732">Signal</keyword>
<gene>
    <name evidence="2" type="ORF">BGZ97_001717</name>
</gene>
<evidence type="ECO:0000256" key="1">
    <source>
        <dbReference type="SAM" id="SignalP"/>
    </source>
</evidence>
<organism evidence="2 3">
    <name type="scientific">Linnemannia gamsii</name>
    <dbReference type="NCBI Taxonomy" id="64522"/>
    <lineage>
        <taxon>Eukaryota</taxon>
        <taxon>Fungi</taxon>
        <taxon>Fungi incertae sedis</taxon>
        <taxon>Mucoromycota</taxon>
        <taxon>Mortierellomycotina</taxon>
        <taxon>Mortierellomycetes</taxon>
        <taxon>Mortierellales</taxon>
        <taxon>Mortierellaceae</taxon>
        <taxon>Linnemannia</taxon>
    </lineage>
</organism>
<name>A0A9P6RK98_9FUNG</name>
<reference evidence="2" key="1">
    <citation type="journal article" date="2020" name="Fungal Divers.">
        <title>Resolving the Mortierellaceae phylogeny through synthesis of multi-gene phylogenetics and phylogenomics.</title>
        <authorList>
            <person name="Vandepol N."/>
            <person name="Liber J."/>
            <person name="Desiro A."/>
            <person name="Na H."/>
            <person name="Kennedy M."/>
            <person name="Barry K."/>
            <person name="Grigoriev I.V."/>
            <person name="Miller A.N."/>
            <person name="O'Donnell K."/>
            <person name="Stajich J.E."/>
            <person name="Bonito G."/>
        </authorList>
    </citation>
    <scope>NUCLEOTIDE SEQUENCE</scope>
    <source>
        <strain evidence="2">NVP60</strain>
    </source>
</reference>
<dbReference type="EMBL" id="JAAAIN010000136">
    <property type="protein sequence ID" value="KAG0319665.1"/>
    <property type="molecule type" value="Genomic_DNA"/>
</dbReference>
<keyword evidence="3" id="KW-1185">Reference proteome</keyword>
<feature type="chain" id="PRO_5040247305" evidence="1">
    <location>
        <begin position="30"/>
        <end position="187"/>
    </location>
</feature>
<sequence length="187" mass="19409">MRIPTVVASALALVILITSSSGILAPVSAQYILSTKDCMTCVEVSALAQDASCDTEALGPFGYIAPGDFEKLTLPQKRCNCILSVRDDWARSCMVQKTCTEDGDAEYIRKAISNIRQVGDCMPYLDSADKALWANATATATVSAPVAAAPTTSATPTGHNGGAHLTSSCSKLLASAALAIGSAIVFF</sequence>
<feature type="signal peptide" evidence="1">
    <location>
        <begin position="1"/>
        <end position="29"/>
    </location>
</feature>
<evidence type="ECO:0000313" key="2">
    <source>
        <dbReference type="EMBL" id="KAG0319665.1"/>
    </source>
</evidence>
<evidence type="ECO:0000313" key="3">
    <source>
        <dbReference type="Proteomes" id="UP000823405"/>
    </source>
</evidence>
<proteinExistence type="predicted"/>
<protein>
    <submittedName>
        <fullName evidence="2">Uncharacterized protein</fullName>
    </submittedName>
</protein>
<dbReference type="Proteomes" id="UP000823405">
    <property type="component" value="Unassembled WGS sequence"/>
</dbReference>
<comment type="caution">
    <text evidence="2">The sequence shown here is derived from an EMBL/GenBank/DDBJ whole genome shotgun (WGS) entry which is preliminary data.</text>
</comment>
<accession>A0A9P6RK98</accession>
<dbReference type="AlphaFoldDB" id="A0A9P6RK98"/>